<dbReference type="FunFam" id="3.40.50.720:FF:000084">
    <property type="entry name" value="Short-chain dehydrogenase reductase"/>
    <property type="match status" value="1"/>
</dbReference>
<dbReference type="InterPro" id="IPR020904">
    <property type="entry name" value="Sc_DH/Rdtase_CS"/>
</dbReference>
<dbReference type="Pfam" id="PF13561">
    <property type="entry name" value="adh_short_C2"/>
    <property type="match status" value="1"/>
</dbReference>
<gene>
    <name evidence="4" type="ORF">PAMC26577_40630</name>
</gene>
<dbReference type="NCBIfam" id="NF005559">
    <property type="entry name" value="PRK07231.1"/>
    <property type="match status" value="1"/>
</dbReference>
<accession>A0A242M2P5</accession>
<proteinExistence type="inferred from homology"/>
<dbReference type="AlphaFoldDB" id="A0A242M2P5"/>
<dbReference type="EMBL" id="NBTZ01000182">
    <property type="protein sequence ID" value="OTP65278.1"/>
    <property type="molecule type" value="Genomic_DNA"/>
</dbReference>
<dbReference type="Gene3D" id="3.40.50.720">
    <property type="entry name" value="NAD(P)-binding Rossmann-like Domain"/>
    <property type="match status" value="1"/>
</dbReference>
<sequence length="249" mass="25255">MTGRVVLVTGAGSGIGRAAAFAFARAGATVALAGRREVPLQEVAREIATIGGQAAAFPVDLVDPVAASALPDAVVARFGRLDAAFNNAGAAAYAPMGQLTVDDFDRVMATNVRAVWLLVKHEVAAMRRGGRGGAIVNTSSIAATGGTAGLSIYAASKGALDAMIRAIAVEVGADGIRINNVSPGVIRTPMTAPLPEEVLSSLAAHAALKRVGEPEEIADVAVWLCGDEARFITGQSVLVDGGFNIAGLR</sequence>
<dbReference type="SMART" id="SM00822">
    <property type="entry name" value="PKS_KR"/>
    <property type="match status" value="1"/>
</dbReference>
<protein>
    <submittedName>
        <fullName evidence="4">Glucose 1-dehydrogenase</fullName>
    </submittedName>
</protein>
<dbReference type="PRINTS" id="PR00081">
    <property type="entry name" value="GDHRDH"/>
</dbReference>
<evidence type="ECO:0000259" key="3">
    <source>
        <dbReference type="SMART" id="SM00822"/>
    </source>
</evidence>
<evidence type="ECO:0000313" key="4">
    <source>
        <dbReference type="EMBL" id="OTP65278.1"/>
    </source>
</evidence>
<dbReference type="GO" id="GO:0016491">
    <property type="term" value="F:oxidoreductase activity"/>
    <property type="evidence" value="ECO:0007669"/>
    <property type="project" value="UniProtKB-KW"/>
</dbReference>
<dbReference type="SUPFAM" id="SSF51735">
    <property type="entry name" value="NAD(P)-binding Rossmann-fold domains"/>
    <property type="match status" value="1"/>
</dbReference>
<name>A0A242M2P5_CABSO</name>
<dbReference type="InterPro" id="IPR002347">
    <property type="entry name" value="SDR_fam"/>
</dbReference>
<comment type="caution">
    <text evidence="4">The sequence shown here is derived from an EMBL/GenBank/DDBJ whole genome shotgun (WGS) entry which is preliminary data.</text>
</comment>
<evidence type="ECO:0000313" key="5">
    <source>
        <dbReference type="Proteomes" id="UP000195221"/>
    </source>
</evidence>
<dbReference type="CDD" id="cd05233">
    <property type="entry name" value="SDR_c"/>
    <property type="match status" value="1"/>
</dbReference>
<reference evidence="4 5" key="1">
    <citation type="submission" date="2017-03" db="EMBL/GenBank/DDBJ databases">
        <title>Genome analysis of strain PAMC 26577.</title>
        <authorList>
            <person name="Oh H.-M."/>
            <person name="Yang J.-A."/>
        </authorList>
    </citation>
    <scope>NUCLEOTIDE SEQUENCE [LARGE SCALE GENOMIC DNA]</scope>
    <source>
        <strain evidence="4 5">PAMC 26577</strain>
    </source>
</reference>
<evidence type="ECO:0000256" key="2">
    <source>
        <dbReference type="ARBA" id="ARBA00023002"/>
    </source>
</evidence>
<evidence type="ECO:0000256" key="1">
    <source>
        <dbReference type="ARBA" id="ARBA00006484"/>
    </source>
</evidence>
<dbReference type="PRINTS" id="PR00080">
    <property type="entry name" value="SDRFAMILY"/>
</dbReference>
<dbReference type="Proteomes" id="UP000195221">
    <property type="component" value="Unassembled WGS sequence"/>
</dbReference>
<comment type="similarity">
    <text evidence="1">Belongs to the short-chain dehydrogenases/reductases (SDR) family.</text>
</comment>
<dbReference type="PROSITE" id="PS00061">
    <property type="entry name" value="ADH_SHORT"/>
    <property type="match status" value="1"/>
</dbReference>
<dbReference type="InterPro" id="IPR057326">
    <property type="entry name" value="KR_dom"/>
</dbReference>
<organism evidence="4 5">
    <name type="scientific">Caballeronia sordidicola</name>
    <name type="common">Burkholderia sordidicola</name>
    <dbReference type="NCBI Taxonomy" id="196367"/>
    <lineage>
        <taxon>Bacteria</taxon>
        <taxon>Pseudomonadati</taxon>
        <taxon>Pseudomonadota</taxon>
        <taxon>Betaproteobacteria</taxon>
        <taxon>Burkholderiales</taxon>
        <taxon>Burkholderiaceae</taxon>
        <taxon>Caballeronia</taxon>
    </lineage>
</organism>
<dbReference type="InterPro" id="IPR036291">
    <property type="entry name" value="NAD(P)-bd_dom_sf"/>
</dbReference>
<feature type="domain" description="Ketoreductase" evidence="3">
    <location>
        <begin position="4"/>
        <end position="184"/>
    </location>
</feature>
<keyword evidence="2" id="KW-0560">Oxidoreductase</keyword>
<dbReference type="PANTHER" id="PTHR43639">
    <property type="entry name" value="OXIDOREDUCTASE, SHORT-CHAIN DEHYDROGENASE/REDUCTASE FAMILY (AFU_ORTHOLOGUE AFUA_5G02870)"/>
    <property type="match status" value="1"/>
</dbReference>
<dbReference type="PANTHER" id="PTHR43639:SF1">
    <property type="entry name" value="SHORT-CHAIN DEHYDROGENASE_REDUCTASE FAMILY PROTEIN"/>
    <property type="match status" value="1"/>
</dbReference>